<dbReference type="SUPFAM" id="SSF53649">
    <property type="entry name" value="Alkaline phosphatase-like"/>
    <property type="match status" value="1"/>
</dbReference>
<name>A0ABV5VWN8_9BACL</name>
<comment type="caution">
    <text evidence="4">The sequence shown here is derived from an EMBL/GenBank/DDBJ whole genome shotgun (WGS) entry which is preliminary data.</text>
</comment>
<dbReference type="EMBL" id="JBHMAG010000012">
    <property type="protein sequence ID" value="MFB9752688.1"/>
    <property type="molecule type" value="Genomic_DNA"/>
</dbReference>
<dbReference type="Proteomes" id="UP001589619">
    <property type="component" value="Unassembled WGS sequence"/>
</dbReference>
<dbReference type="RefSeq" id="WP_344903562.1">
    <property type="nucleotide sequence ID" value="NZ_BAAAYO010000001.1"/>
</dbReference>
<evidence type="ECO:0000313" key="4">
    <source>
        <dbReference type="EMBL" id="MFB9752688.1"/>
    </source>
</evidence>
<feature type="domain" description="Sulfatase N-terminal" evidence="3">
    <location>
        <begin position="6"/>
        <end position="374"/>
    </location>
</feature>
<evidence type="ECO:0000313" key="5">
    <source>
        <dbReference type="Proteomes" id="UP001589619"/>
    </source>
</evidence>
<dbReference type="InterPro" id="IPR017850">
    <property type="entry name" value="Alkaline_phosphatase_core_sf"/>
</dbReference>
<organism evidence="4 5">
    <name type="scientific">Paenibacillus hodogayensis</name>
    <dbReference type="NCBI Taxonomy" id="279208"/>
    <lineage>
        <taxon>Bacteria</taxon>
        <taxon>Bacillati</taxon>
        <taxon>Bacillota</taxon>
        <taxon>Bacilli</taxon>
        <taxon>Bacillales</taxon>
        <taxon>Paenibacillaceae</taxon>
        <taxon>Paenibacillus</taxon>
    </lineage>
</organism>
<proteinExistence type="predicted"/>
<dbReference type="Gene3D" id="3.40.720.10">
    <property type="entry name" value="Alkaline Phosphatase, subunit A"/>
    <property type="match status" value="1"/>
</dbReference>
<evidence type="ECO:0000256" key="1">
    <source>
        <dbReference type="ARBA" id="ARBA00022723"/>
    </source>
</evidence>
<keyword evidence="2" id="KW-0378">Hydrolase</keyword>
<evidence type="ECO:0000259" key="3">
    <source>
        <dbReference type="Pfam" id="PF00884"/>
    </source>
</evidence>
<evidence type="ECO:0000256" key="2">
    <source>
        <dbReference type="ARBA" id="ARBA00022801"/>
    </source>
</evidence>
<accession>A0ABV5VWN8</accession>
<dbReference type="PANTHER" id="PTHR45953">
    <property type="entry name" value="IDURONATE 2-SULFATASE"/>
    <property type="match status" value="1"/>
</dbReference>
<dbReference type="PANTHER" id="PTHR45953:SF1">
    <property type="entry name" value="IDURONATE 2-SULFATASE"/>
    <property type="match status" value="1"/>
</dbReference>
<dbReference type="InterPro" id="IPR000917">
    <property type="entry name" value="Sulfatase_N"/>
</dbReference>
<reference evidence="4 5" key="1">
    <citation type="submission" date="2024-09" db="EMBL/GenBank/DDBJ databases">
        <authorList>
            <person name="Sun Q."/>
            <person name="Mori K."/>
        </authorList>
    </citation>
    <scope>NUCLEOTIDE SEQUENCE [LARGE SCALE GENOMIC DNA]</scope>
    <source>
        <strain evidence="4 5">JCM 12520</strain>
    </source>
</reference>
<gene>
    <name evidence="4" type="ORF">ACFFNY_14070</name>
</gene>
<protein>
    <submittedName>
        <fullName evidence="4">Sulfatase</fullName>
    </submittedName>
</protein>
<keyword evidence="1" id="KW-0479">Metal-binding</keyword>
<dbReference type="Pfam" id="PF00884">
    <property type="entry name" value="Sulfatase"/>
    <property type="match status" value="1"/>
</dbReference>
<sequence>MTDARPNILLIMADQLRSDWLGCAGNAGVDTPHIDSLAARGVRFAKASCTSPVCAPSRASLASGLLPHRTGVLHNKHNYPRDCPTYYQALRGAGYRVGVVGKTDLHKADHDYGADGDLPLLYHFGFTQPHETEGKGNASKPAASSEAGEFRLAGPYQRYLRDKGLLEPFLDDRKRRSRQSVWHADPCPLDPADVHDSYIGRKACEWIERVNGDAPWHLFVSFVGPHNPWDAPESYACRYAEREYPESVGPEADGKPEAVRLRMEKQSRELTPEGLLRVKRHYAAAIRLIDDWVGQLLERIERKGLTDRTIVVFCADHGEMLGDHGLFLKTVHYEGALRVPLIVADPRRGHPGAVSDALVELNDLHPTMLDWAGAEYAASRLDGKSLLQVLTDPGRAHKAYQVSELLNSRMIADRSYKYIETYNDKPELYDLEADPGERTNVAEERPEVAARMLRMLKEACK</sequence>
<keyword evidence="5" id="KW-1185">Reference proteome</keyword>